<dbReference type="Gene3D" id="3.30.70.1230">
    <property type="entry name" value="Nucleotide cyclase"/>
    <property type="match status" value="1"/>
</dbReference>
<dbReference type="Pfam" id="PF00211">
    <property type="entry name" value="Guanylate_cyc"/>
    <property type="match status" value="1"/>
</dbReference>
<dbReference type="AlphaFoldDB" id="A0A3B1BAK6"/>
<dbReference type="GO" id="GO:0004016">
    <property type="term" value="F:adenylate cyclase activity"/>
    <property type="evidence" value="ECO:0007669"/>
    <property type="project" value="UniProtKB-EC"/>
</dbReference>
<dbReference type="GO" id="GO:0006171">
    <property type="term" value="P:cAMP biosynthetic process"/>
    <property type="evidence" value="ECO:0007669"/>
    <property type="project" value="TreeGrafter"/>
</dbReference>
<dbReference type="InterPro" id="IPR007890">
    <property type="entry name" value="CHASE2"/>
</dbReference>
<dbReference type="InterPro" id="IPR001054">
    <property type="entry name" value="A/G_cyclase"/>
</dbReference>
<keyword evidence="8" id="KW-0456">Lyase</keyword>
<feature type="domain" description="Guanylate cyclase" evidence="7">
    <location>
        <begin position="483"/>
        <end position="615"/>
    </location>
</feature>
<dbReference type="EC" id="4.6.1.1" evidence="8"/>
<evidence type="ECO:0000256" key="1">
    <source>
        <dbReference type="ARBA" id="ARBA00004196"/>
    </source>
</evidence>
<evidence type="ECO:0000256" key="6">
    <source>
        <dbReference type="SAM" id="Phobius"/>
    </source>
</evidence>
<evidence type="ECO:0000259" key="7">
    <source>
        <dbReference type="PROSITE" id="PS50125"/>
    </source>
</evidence>
<protein>
    <submittedName>
        <fullName evidence="8">Adenylate cyclase</fullName>
        <ecNumber evidence="8">4.6.1.1</ecNumber>
    </submittedName>
</protein>
<name>A0A3B1BAK6_9ZZZZ</name>
<keyword evidence="5 6" id="KW-0472">Membrane</keyword>
<dbReference type="CDD" id="cd07302">
    <property type="entry name" value="CHD"/>
    <property type="match status" value="1"/>
</dbReference>
<evidence type="ECO:0000313" key="8">
    <source>
        <dbReference type="EMBL" id="VAX15326.1"/>
    </source>
</evidence>
<feature type="transmembrane region" description="Helical" evidence="6">
    <location>
        <begin position="392"/>
        <end position="412"/>
    </location>
</feature>
<dbReference type="PROSITE" id="PS50125">
    <property type="entry name" value="GUANYLATE_CYCLASE_2"/>
    <property type="match status" value="1"/>
</dbReference>
<dbReference type="InterPro" id="IPR050697">
    <property type="entry name" value="Adenylyl/Guanylyl_Cyclase_3/4"/>
</dbReference>
<dbReference type="EMBL" id="UOGD01000016">
    <property type="protein sequence ID" value="VAX15326.1"/>
    <property type="molecule type" value="Genomic_DNA"/>
</dbReference>
<feature type="transmembrane region" description="Helical" evidence="6">
    <location>
        <begin position="418"/>
        <end position="441"/>
    </location>
</feature>
<feature type="transmembrane region" description="Helical" evidence="6">
    <location>
        <begin position="12"/>
        <end position="36"/>
    </location>
</feature>
<accession>A0A3B1BAK6</accession>
<reference evidence="8" key="1">
    <citation type="submission" date="2018-06" db="EMBL/GenBank/DDBJ databases">
        <authorList>
            <person name="Zhirakovskaya E."/>
        </authorList>
    </citation>
    <scope>NUCLEOTIDE SEQUENCE</scope>
</reference>
<dbReference type="SUPFAM" id="SSF55073">
    <property type="entry name" value="Nucleotide cyclase"/>
    <property type="match status" value="1"/>
</dbReference>
<evidence type="ECO:0000256" key="2">
    <source>
        <dbReference type="ARBA" id="ARBA00022475"/>
    </source>
</evidence>
<comment type="subcellular location">
    <subcellularLocation>
        <location evidence="1">Cell envelope</location>
    </subcellularLocation>
</comment>
<sequence>MNAIKNKISGYSQYFVIPIISALIVIVVTQEIFFSIKPLKDLELKYIDARFLNRGRKLVKKSADVVILGISQTDYDQIPNPMNTWPWPRSYFAKVVSHLKDAGVKAVGIDVLMANDDKYSPENDEVLMQAIRASKNVVVAGVLDINAEAQHQNGSYTITDHSYNYRNKFIAADSSIGIVQTGSDEDGIYRRYEPFVISDANKKVLPTFGFAVLNKYFGLKPDAIASIEGDYFVQYGRKIPRYDKSSMLINYYGPSGSFRYFNFTDVLDDEEFKTSDEIYYETDINSWDDPDVGLLKSGIFKNKIVLIGSTLPEDGDLYPVSYSLGIRKGDNLMWGVEIHANAIQNILWNDFLYKQSKLSEIIVIIVLSFLSFLLFSVFKINRRLNPIVSEIFNLALLSLLIFTTYILGLRLFNEDNYIMAFISPVAALVSGYFSTTVYYAMKILKQNAVIKGMFEHYVSKTLVGELLSNPDKLSLGGEKKEITTLFSDIEGFTSISENMEPEELVEFINGYLHIMTEIVLSNNGTLDKYLGDSLMAFWGAPIDVDDQELKACRTAVQMQKKIDELKNNWIKDTKQPIRARIGINSSEVVVGNIGGNERFDYTVMGDGVNLASRLEGANKLYGTSIMISESTYKKVAEYALVRVVDKIIVQGKTEPILVYELLGLKDDADSLDKYKLFDSYIKGHDEYMKRNFEEAKQHFQNSLNKIPDDKLSQIYLERCEEFLLTAPPPDWDGISRLETK</sequence>
<keyword evidence="4 6" id="KW-1133">Transmembrane helix</keyword>
<gene>
    <name evidence="8" type="ORF">MNBD_IGNAVI01-2679</name>
</gene>
<dbReference type="InterPro" id="IPR029787">
    <property type="entry name" value="Nucleotide_cyclase"/>
</dbReference>
<dbReference type="GO" id="GO:0035556">
    <property type="term" value="P:intracellular signal transduction"/>
    <property type="evidence" value="ECO:0007669"/>
    <property type="project" value="InterPro"/>
</dbReference>
<dbReference type="SMART" id="SM00044">
    <property type="entry name" value="CYCc"/>
    <property type="match status" value="1"/>
</dbReference>
<dbReference type="FunFam" id="3.30.70.1230:FF:000016">
    <property type="entry name" value="Adenylate/guanylate cyclase domain-containing protein"/>
    <property type="match status" value="1"/>
</dbReference>
<feature type="transmembrane region" description="Helical" evidence="6">
    <location>
        <begin position="361"/>
        <end position="380"/>
    </location>
</feature>
<dbReference type="PANTHER" id="PTHR43081">
    <property type="entry name" value="ADENYLATE CYCLASE, TERMINAL-DIFFERENTIATION SPECIFIC-RELATED"/>
    <property type="match status" value="1"/>
</dbReference>
<dbReference type="PANTHER" id="PTHR43081:SF1">
    <property type="entry name" value="ADENYLATE CYCLASE, TERMINAL-DIFFERENTIATION SPECIFIC"/>
    <property type="match status" value="1"/>
</dbReference>
<dbReference type="GO" id="GO:0030313">
    <property type="term" value="C:cell envelope"/>
    <property type="evidence" value="ECO:0007669"/>
    <property type="project" value="UniProtKB-SubCell"/>
</dbReference>
<keyword evidence="2" id="KW-1003">Cell membrane</keyword>
<proteinExistence type="predicted"/>
<evidence type="ECO:0000256" key="3">
    <source>
        <dbReference type="ARBA" id="ARBA00022692"/>
    </source>
</evidence>
<dbReference type="Pfam" id="PF05226">
    <property type="entry name" value="CHASE2"/>
    <property type="match status" value="1"/>
</dbReference>
<keyword evidence="3 6" id="KW-0812">Transmembrane</keyword>
<evidence type="ECO:0000256" key="4">
    <source>
        <dbReference type="ARBA" id="ARBA00022989"/>
    </source>
</evidence>
<evidence type="ECO:0000256" key="5">
    <source>
        <dbReference type="ARBA" id="ARBA00023136"/>
    </source>
</evidence>
<organism evidence="8">
    <name type="scientific">hydrothermal vent metagenome</name>
    <dbReference type="NCBI Taxonomy" id="652676"/>
    <lineage>
        <taxon>unclassified sequences</taxon>
        <taxon>metagenomes</taxon>
        <taxon>ecological metagenomes</taxon>
    </lineage>
</organism>
<dbReference type="SMART" id="SM01080">
    <property type="entry name" value="CHASE2"/>
    <property type="match status" value="1"/>
</dbReference>